<keyword evidence="11" id="KW-0472">Membrane</keyword>
<comment type="catalytic activity">
    <reaction evidence="1">
        <text>ATP + protein L-histidine = ADP + protein N-phospho-L-histidine.</text>
        <dbReference type="EC" id="2.7.13.3"/>
    </reaction>
</comment>
<feature type="region of interest" description="Disordered" evidence="10">
    <location>
        <begin position="733"/>
        <end position="767"/>
    </location>
</feature>
<evidence type="ECO:0000256" key="6">
    <source>
        <dbReference type="ARBA" id="ARBA00022777"/>
    </source>
</evidence>
<dbReference type="GO" id="GO:0005524">
    <property type="term" value="F:ATP binding"/>
    <property type="evidence" value="ECO:0007669"/>
    <property type="project" value="UniProtKB-KW"/>
</dbReference>
<dbReference type="PRINTS" id="PR00344">
    <property type="entry name" value="BCTRLSENSOR"/>
</dbReference>
<dbReference type="InterPro" id="IPR003594">
    <property type="entry name" value="HATPase_dom"/>
</dbReference>
<dbReference type="CDD" id="cd00082">
    <property type="entry name" value="HisKA"/>
    <property type="match status" value="1"/>
</dbReference>
<dbReference type="PROSITE" id="PS50110">
    <property type="entry name" value="RESPONSE_REGULATORY"/>
    <property type="match status" value="1"/>
</dbReference>
<dbReference type="OrthoDB" id="9796100at2"/>
<dbReference type="SUPFAM" id="SSF52172">
    <property type="entry name" value="CheY-like"/>
    <property type="match status" value="1"/>
</dbReference>
<name>A0A291M2K7_9RHOB</name>
<feature type="transmembrane region" description="Helical" evidence="11">
    <location>
        <begin position="176"/>
        <end position="194"/>
    </location>
</feature>
<dbReference type="SMART" id="SM00448">
    <property type="entry name" value="REC"/>
    <property type="match status" value="1"/>
</dbReference>
<evidence type="ECO:0000256" key="9">
    <source>
        <dbReference type="PROSITE-ProRule" id="PRU00169"/>
    </source>
</evidence>
<dbReference type="AlphaFoldDB" id="A0A291M2K7"/>
<dbReference type="InterPro" id="IPR011006">
    <property type="entry name" value="CheY-like_superfamily"/>
</dbReference>
<dbReference type="Pfam" id="PF00072">
    <property type="entry name" value="Response_reg"/>
    <property type="match status" value="1"/>
</dbReference>
<evidence type="ECO:0000313" key="15">
    <source>
        <dbReference type="Proteomes" id="UP000219050"/>
    </source>
</evidence>
<evidence type="ECO:0000259" key="12">
    <source>
        <dbReference type="PROSITE" id="PS50109"/>
    </source>
</evidence>
<proteinExistence type="predicted"/>
<dbReference type="InterPro" id="IPR003661">
    <property type="entry name" value="HisK_dim/P_dom"/>
</dbReference>
<gene>
    <name evidence="14" type="ORF">CBW24_14745</name>
</gene>
<dbReference type="SUPFAM" id="SSF47384">
    <property type="entry name" value="Homodimeric domain of signal transducing histidine kinase"/>
    <property type="match status" value="1"/>
</dbReference>
<dbReference type="Gene3D" id="3.40.50.2300">
    <property type="match status" value="1"/>
</dbReference>
<keyword evidence="11" id="KW-0812">Transmembrane</keyword>
<dbReference type="InterPro" id="IPR036890">
    <property type="entry name" value="HATPase_C_sf"/>
</dbReference>
<evidence type="ECO:0000256" key="11">
    <source>
        <dbReference type="SAM" id="Phobius"/>
    </source>
</evidence>
<keyword evidence="6" id="KW-0418">Kinase</keyword>
<protein>
    <recommendedName>
        <fullName evidence="2">histidine kinase</fullName>
        <ecNumber evidence="2">2.7.13.3</ecNumber>
    </recommendedName>
</protein>
<dbReference type="InterPro" id="IPR005467">
    <property type="entry name" value="His_kinase_dom"/>
</dbReference>
<feature type="domain" description="Histidine kinase" evidence="12">
    <location>
        <begin position="366"/>
        <end position="591"/>
    </location>
</feature>
<evidence type="ECO:0000256" key="7">
    <source>
        <dbReference type="ARBA" id="ARBA00022840"/>
    </source>
</evidence>
<dbReference type="EMBL" id="CP021404">
    <property type="protein sequence ID" value="ATI43140.1"/>
    <property type="molecule type" value="Genomic_DNA"/>
</dbReference>
<organism evidence="14 15">
    <name type="scientific">Pacificitalea manganoxidans</name>
    <dbReference type="NCBI Taxonomy" id="1411902"/>
    <lineage>
        <taxon>Bacteria</taxon>
        <taxon>Pseudomonadati</taxon>
        <taxon>Pseudomonadota</taxon>
        <taxon>Alphaproteobacteria</taxon>
        <taxon>Rhodobacterales</taxon>
        <taxon>Paracoccaceae</taxon>
        <taxon>Pacificitalea</taxon>
    </lineage>
</organism>
<evidence type="ECO:0000256" key="4">
    <source>
        <dbReference type="ARBA" id="ARBA00022679"/>
    </source>
</evidence>
<keyword evidence="15" id="KW-1185">Reference proteome</keyword>
<evidence type="ECO:0000313" key="14">
    <source>
        <dbReference type="EMBL" id="ATI43140.1"/>
    </source>
</evidence>
<feature type="modified residue" description="4-aspartylphosphate" evidence="9">
    <location>
        <position position="665"/>
    </location>
</feature>
<evidence type="ECO:0000256" key="1">
    <source>
        <dbReference type="ARBA" id="ARBA00000085"/>
    </source>
</evidence>
<evidence type="ECO:0000256" key="8">
    <source>
        <dbReference type="ARBA" id="ARBA00023012"/>
    </source>
</evidence>
<keyword evidence="7" id="KW-0067">ATP-binding</keyword>
<evidence type="ECO:0000256" key="10">
    <source>
        <dbReference type="SAM" id="MobiDB-lite"/>
    </source>
</evidence>
<dbReference type="SMART" id="SM00387">
    <property type="entry name" value="HATPase_c"/>
    <property type="match status" value="1"/>
</dbReference>
<evidence type="ECO:0000256" key="2">
    <source>
        <dbReference type="ARBA" id="ARBA00012438"/>
    </source>
</evidence>
<sequence>MNARRRSQVRLWSTVTLALIMAATLVVGVNDYNRQRQIDAAITELNVSAQELQNAIGYGGLIHHFKNYLLRPDEGIYREQAITAYETATAALARIDRLRAGAGGGDALGSTRQTLRAYREMISVIRAMTEAGATAREIDAAVRINDTSAVSEVEALKEQVIATLNARHDEIVRRRIVLGLLALLGFSGLTYLYLRQRAKRLRHIAEVQGTLFELMSHSNRGFVGLGADGTVQIINDTAIDLLNLPERPDAPGDSLADPVRGPDAWIGHRMPVAFTSPDGQRVLEGANNPLAQAQAGAMVTGAVVCVAHTDAAHPVRYIRYSCAPASPNPLGIVTALVMEDDTKAERNRQIVERTGRLEALGQFTGGIAHDFNNVLATVTYAVQIARNTTEPDRIQSVLKQAGRAAERGSELTQRLLSFAQRGPGEPEPVELRVVLDDLQEMTRSTLGDRIELQILLEDDDLWAQCDRGQLDNALLNLVINSRDAILAANHGDRITIRARAFSAAPDTGLVANPDGRPRSVEITVTDNGPGMDAEVRRRAVDPFFTTKEAGAGSGLGLSIVFGFVEQFGGTLRIYSEPQQGTTIRLNLPLGAQSAERAQAGGNVETALLRSGRGEVVLLVDDDAELRDVMATLLTTMGYKPIPVASAEEAQREVEKGSFIDLVLTDIVMPGGMNGIDLVRDLRQRGLDMPAIYMTGFAGYSEPAPDRAAGAVLVKPCEPVDLARAMYAALHTVPGSTPAPRPIPVAPAAVKSEAPPSTPRDKGSEQVS</sequence>
<dbReference type="InterPro" id="IPR001789">
    <property type="entry name" value="Sig_transdc_resp-reg_receiver"/>
</dbReference>
<feature type="domain" description="Response regulatory" evidence="13">
    <location>
        <begin position="615"/>
        <end position="729"/>
    </location>
</feature>
<accession>A0A291M2K7</accession>
<dbReference type="SMART" id="SM00388">
    <property type="entry name" value="HisKA"/>
    <property type="match status" value="1"/>
</dbReference>
<keyword evidence="8" id="KW-0902">Two-component regulatory system</keyword>
<keyword evidence="11" id="KW-1133">Transmembrane helix</keyword>
<dbReference type="InterPro" id="IPR036097">
    <property type="entry name" value="HisK_dim/P_sf"/>
</dbReference>
<dbReference type="PANTHER" id="PTHR43065">
    <property type="entry name" value="SENSOR HISTIDINE KINASE"/>
    <property type="match status" value="1"/>
</dbReference>
<dbReference type="Gene3D" id="1.10.287.130">
    <property type="match status" value="1"/>
</dbReference>
<reference evidence="14 15" key="1">
    <citation type="submission" date="2017-05" db="EMBL/GenBank/DDBJ databases">
        <title>Comparative genomic and metabolic analysis of manganese-oxidizing mechanisms in Celeribater manganoxidans DY25T: its adaption to the environment of polymetallic nodule.</title>
        <authorList>
            <person name="Wang X."/>
        </authorList>
    </citation>
    <scope>NUCLEOTIDE SEQUENCE [LARGE SCALE GENOMIC DNA]</scope>
    <source>
        <strain evidence="14 15">DY25</strain>
    </source>
</reference>
<keyword evidence="5" id="KW-0547">Nucleotide-binding</keyword>
<keyword evidence="4" id="KW-0808">Transferase</keyword>
<keyword evidence="3 9" id="KW-0597">Phosphoprotein</keyword>
<dbReference type="SUPFAM" id="SSF55874">
    <property type="entry name" value="ATPase domain of HSP90 chaperone/DNA topoisomerase II/histidine kinase"/>
    <property type="match status" value="1"/>
</dbReference>
<dbReference type="RefSeq" id="WP_097374018.1">
    <property type="nucleotide sequence ID" value="NZ_CP021404.1"/>
</dbReference>
<evidence type="ECO:0000256" key="5">
    <source>
        <dbReference type="ARBA" id="ARBA00022741"/>
    </source>
</evidence>
<dbReference type="GO" id="GO:0000155">
    <property type="term" value="F:phosphorelay sensor kinase activity"/>
    <property type="evidence" value="ECO:0007669"/>
    <property type="project" value="InterPro"/>
</dbReference>
<dbReference type="Gene3D" id="3.30.565.10">
    <property type="entry name" value="Histidine kinase-like ATPase, C-terminal domain"/>
    <property type="match status" value="1"/>
</dbReference>
<dbReference type="PANTHER" id="PTHR43065:SF46">
    <property type="entry name" value="C4-DICARBOXYLATE TRANSPORT SENSOR PROTEIN DCTB"/>
    <property type="match status" value="1"/>
</dbReference>
<feature type="compositionally biased region" description="Basic and acidic residues" evidence="10">
    <location>
        <begin position="758"/>
        <end position="767"/>
    </location>
</feature>
<dbReference type="Pfam" id="PF02518">
    <property type="entry name" value="HATPase_c"/>
    <property type="match status" value="1"/>
</dbReference>
<dbReference type="Proteomes" id="UP000219050">
    <property type="component" value="Chromosome"/>
</dbReference>
<dbReference type="KEGG" id="cmag:CBW24_14745"/>
<dbReference type="InterPro" id="IPR004358">
    <property type="entry name" value="Sig_transdc_His_kin-like_C"/>
</dbReference>
<dbReference type="EC" id="2.7.13.3" evidence="2"/>
<evidence type="ECO:0000259" key="13">
    <source>
        <dbReference type="PROSITE" id="PS50110"/>
    </source>
</evidence>
<evidence type="ECO:0000256" key="3">
    <source>
        <dbReference type="ARBA" id="ARBA00022553"/>
    </source>
</evidence>
<dbReference type="PROSITE" id="PS50109">
    <property type="entry name" value="HIS_KIN"/>
    <property type="match status" value="1"/>
</dbReference>